<dbReference type="AlphaFoldDB" id="A0A1G8LQ30"/>
<dbReference type="GO" id="GO:1990904">
    <property type="term" value="C:ribonucleoprotein complex"/>
    <property type="evidence" value="ECO:0007669"/>
    <property type="project" value="UniProtKB-KW"/>
</dbReference>
<gene>
    <name evidence="5" type="primary">rpsU</name>
    <name evidence="7" type="ORF">SAMN04489796_11348</name>
</gene>
<comment type="similarity">
    <text evidence="1 5 6">Belongs to the bacterial ribosomal protein bS21 family.</text>
</comment>
<evidence type="ECO:0000256" key="1">
    <source>
        <dbReference type="ARBA" id="ARBA00006640"/>
    </source>
</evidence>
<protein>
    <recommendedName>
        <fullName evidence="4 5">Small ribosomal subunit protein bS21</fullName>
    </recommendedName>
</protein>
<dbReference type="InterPro" id="IPR038380">
    <property type="entry name" value="Ribosomal_bS21_sf"/>
</dbReference>
<keyword evidence="8" id="KW-1185">Reference proteome</keyword>
<proteinExistence type="inferred from homology"/>
<dbReference type="RefSeq" id="WP_092471038.1">
    <property type="nucleotide sequence ID" value="NZ_FNCZ01000013.1"/>
</dbReference>
<dbReference type="GO" id="GO:0005840">
    <property type="term" value="C:ribosome"/>
    <property type="evidence" value="ECO:0007669"/>
    <property type="project" value="UniProtKB-KW"/>
</dbReference>
<dbReference type="OrthoDB" id="598353at2"/>
<dbReference type="Pfam" id="PF01165">
    <property type="entry name" value="Ribosomal_S21"/>
    <property type="match status" value="1"/>
</dbReference>
<dbReference type="GO" id="GO:0003735">
    <property type="term" value="F:structural constituent of ribosome"/>
    <property type="evidence" value="ECO:0007669"/>
    <property type="project" value="InterPro"/>
</dbReference>
<accession>A0A1G8LQ30</accession>
<dbReference type="NCBIfam" id="TIGR00030">
    <property type="entry name" value="S21p"/>
    <property type="match status" value="1"/>
</dbReference>
<evidence type="ECO:0000256" key="2">
    <source>
        <dbReference type="ARBA" id="ARBA00022980"/>
    </source>
</evidence>
<evidence type="ECO:0000256" key="6">
    <source>
        <dbReference type="RuleBase" id="RU000667"/>
    </source>
</evidence>
<dbReference type="HAMAP" id="MF_00358">
    <property type="entry name" value="Ribosomal_bS21"/>
    <property type="match status" value="1"/>
</dbReference>
<sequence>MIKIEIKEGENIERALKRYKRKHRNVQIMQNLREKRYFAKPSVKRRREIQKAEYIQGLRDAEDI</sequence>
<dbReference type="PRINTS" id="PR00976">
    <property type="entry name" value="RIBOSOMALS21"/>
</dbReference>
<dbReference type="Gene3D" id="1.20.5.1150">
    <property type="entry name" value="Ribosomal protein S8"/>
    <property type="match status" value="1"/>
</dbReference>
<dbReference type="InterPro" id="IPR001911">
    <property type="entry name" value="Ribosomal_bS21"/>
</dbReference>
<dbReference type="GO" id="GO:0006412">
    <property type="term" value="P:translation"/>
    <property type="evidence" value="ECO:0007669"/>
    <property type="project" value="UniProtKB-UniRule"/>
</dbReference>
<evidence type="ECO:0000256" key="4">
    <source>
        <dbReference type="ARBA" id="ARBA00035135"/>
    </source>
</evidence>
<keyword evidence="2 5" id="KW-0689">Ribosomal protein</keyword>
<evidence type="ECO:0000256" key="3">
    <source>
        <dbReference type="ARBA" id="ARBA00023274"/>
    </source>
</evidence>
<reference evidence="8" key="1">
    <citation type="submission" date="2016-10" db="EMBL/GenBank/DDBJ databases">
        <authorList>
            <person name="Varghese N."/>
            <person name="Submissions S."/>
        </authorList>
    </citation>
    <scope>NUCLEOTIDE SEQUENCE [LARGE SCALE GENOMIC DNA]</scope>
    <source>
        <strain evidence="8">DSM 15363</strain>
    </source>
</reference>
<keyword evidence="3 5" id="KW-0687">Ribonucleoprotein</keyword>
<name>A0A1G8LQ30_9FLAO</name>
<evidence type="ECO:0000313" key="7">
    <source>
        <dbReference type="EMBL" id="SDI57743.1"/>
    </source>
</evidence>
<organism evidence="7 8">
    <name type="scientific">Winogradskyella thalassocola</name>
    <dbReference type="NCBI Taxonomy" id="262004"/>
    <lineage>
        <taxon>Bacteria</taxon>
        <taxon>Pseudomonadati</taxon>
        <taxon>Bacteroidota</taxon>
        <taxon>Flavobacteriia</taxon>
        <taxon>Flavobacteriales</taxon>
        <taxon>Flavobacteriaceae</taxon>
        <taxon>Winogradskyella</taxon>
    </lineage>
</organism>
<evidence type="ECO:0000256" key="5">
    <source>
        <dbReference type="HAMAP-Rule" id="MF_00358"/>
    </source>
</evidence>
<dbReference type="EMBL" id="FNCZ01000013">
    <property type="protein sequence ID" value="SDI57743.1"/>
    <property type="molecule type" value="Genomic_DNA"/>
</dbReference>
<evidence type="ECO:0000313" key="8">
    <source>
        <dbReference type="Proteomes" id="UP000199492"/>
    </source>
</evidence>
<dbReference type="Proteomes" id="UP000199492">
    <property type="component" value="Unassembled WGS sequence"/>
</dbReference>
<dbReference type="STRING" id="262004.SAMN04489796_11348"/>